<keyword evidence="10 12" id="KW-0472">Membrane</keyword>
<evidence type="ECO:0000259" key="13">
    <source>
        <dbReference type="PROSITE" id="PS50857"/>
    </source>
</evidence>
<evidence type="ECO:0000256" key="12">
    <source>
        <dbReference type="SAM" id="Phobius"/>
    </source>
</evidence>
<reference evidence="14 15" key="1">
    <citation type="journal article" date="2019" name="Int. J. Syst. Evol. Microbiol.">
        <title>The Global Catalogue of Microorganisms (GCM) 10K type strain sequencing project: providing services to taxonomists for standard genome sequencing and annotation.</title>
        <authorList>
            <consortium name="The Broad Institute Genomics Platform"/>
            <consortium name="The Broad Institute Genome Sequencing Center for Infectious Disease"/>
            <person name="Wu L."/>
            <person name="Ma J."/>
        </authorList>
    </citation>
    <scope>NUCLEOTIDE SEQUENCE [LARGE SCALE GENOMIC DNA]</scope>
    <source>
        <strain evidence="14 15">CGMCC 1.12125</strain>
    </source>
</reference>
<evidence type="ECO:0000313" key="15">
    <source>
        <dbReference type="Proteomes" id="UP001597119"/>
    </source>
</evidence>
<dbReference type="InterPro" id="IPR001505">
    <property type="entry name" value="Copper_CuA"/>
</dbReference>
<keyword evidence="9" id="KW-0186">Copper</keyword>
<dbReference type="PROSITE" id="PS50857">
    <property type="entry name" value="COX2_CUA"/>
    <property type="match status" value="1"/>
</dbReference>
<dbReference type="GO" id="GO:0016020">
    <property type="term" value="C:membrane"/>
    <property type="evidence" value="ECO:0007669"/>
    <property type="project" value="UniProtKB-SubCell"/>
</dbReference>
<keyword evidence="6" id="KW-0479">Metal-binding</keyword>
<dbReference type="PANTHER" id="PTHR22888:SF9">
    <property type="entry name" value="CYTOCHROME C OXIDASE SUBUNIT 2"/>
    <property type="match status" value="1"/>
</dbReference>
<evidence type="ECO:0000256" key="2">
    <source>
        <dbReference type="ARBA" id="ARBA00007866"/>
    </source>
</evidence>
<feature type="domain" description="Cytochrome oxidase subunit II copper A binding" evidence="13">
    <location>
        <begin position="136"/>
        <end position="246"/>
    </location>
</feature>
<evidence type="ECO:0000256" key="9">
    <source>
        <dbReference type="ARBA" id="ARBA00023008"/>
    </source>
</evidence>
<feature type="compositionally biased region" description="Low complexity" evidence="11">
    <location>
        <begin position="254"/>
        <end position="291"/>
    </location>
</feature>
<dbReference type="InterPro" id="IPR045187">
    <property type="entry name" value="CcO_II"/>
</dbReference>
<dbReference type="PRINTS" id="PR01166">
    <property type="entry name" value="CYCOXIDASEII"/>
</dbReference>
<evidence type="ECO:0000256" key="5">
    <source>
        <dbReference type="ARBA" id="ARBA00022692"/>
    </source>
</evidence>
<comment type="subcellular location">
    <subcellularLocation>
        <location evidence="1">Membrane</location>
        <topology evidence="1">Multi-pass membrane protein</topology>
    </subcellularLocation>
</comment>
<evidence type="ECO:0000256" key="1">
    <source>
        <dbReference type="ARBA" id="ARBA00004141"/>
    </source>
</evidence>
<evidence type="ECO:0000313" key="14">
    <source>
        <dbReference type="EMBL" id="MFD1588031.1"/>
    </source>
</evidence>
<name>A0ABD6CEB6_9EURY</name>
<feature type="region of interest" description="Disordered" evidence="11">
    <location>
        <begin position="245"/>
        <end position="291"/>
    </location>
</feature>
<accession>A0ABD6CEB6</accession>
<feature type="transmembrane region" description="Helical" evidence="12">
    <location>
        <begin position="30"/>
        <end position="51"/>
    </location>
</feature>
<evidence type="ECO:0000256" key="3">
    <source>
        <dbReference type="ARBA" id="ARBA00022448"/>
    </source>
</evidence>
<comment type="caution">
    <text evidence="14">The sequence shown here is derived from an EMBL/GenBank/DDBJ whole genome shotgun (WGS) entry which is preliminary data.</text>
</comment>
<evidence type="ECO:0000256" key="7">
    <source>
        <dbReference type="ARBA" id="ARBA00022982"/>
    </source>
</evidence>
<dbReference type="InterPro" id="IPR002429">
    <property type="entry name" value="CcO_II-like_C"/>
</dbReference>
<evidence type="ECO:0000256" key="11">
    <source>
        <dbReference type="SAM" id="MobiDB-lite"/>
    </source>
</evidence>
<evidence type="ECO:0000256" key="10">
    <source>
        <dbReference type="ARBA" id="ARBA00023136"/>
    </source>
</evidence>
<proteinExistence type="inferred from homology"/>
<keyword evidence="8 12" id="KW-1133">Transmembrane helix</keyword>
<gene>
    <name evidence="14" type="primary">coxB</name>
    <name evidence="14" type="ORF">ACFR9U_13675</name>
</gene>
<dbReference type="Proteomes" id="UP001597119">
    <property type="component" value="Unassembled WGS sequence"/>
</dbReference>
<keyword evidence="5 12" id="KW-0812">Transmembrane</keyword>
<dbReference type="InterPro" id="IPR014222">
    <property type="entry name" value="Cyt_c_oxidase_su2"/>
</dbReference>
<evidence type="ECO:0000256" key="4">
    <source>
        <dbReference type="ARBA" id="ARBA00022660"/>
    </source>
</evidence>
<dbReference type="PANTHER" id="PTHR22888">
    <property type="entry name" value="CYTOCHROME C OXIDASE, SUBUNIT II"/>
    <property type="match status" value="1"/>
</dbReference>
<dbReference type="NCBIfam" id="TIGR02866">
    <property type="entry name" value="CoxB"/>
    <property type="match status" value="1"/>
</dbReference>
<keyword evidence="7" id="KW-0249">Electron transport</keyword>
<keyword evidence="15" id="KW-1185">Reference proteome</keyword>
<keyword evidence="4" id="KW-0679">Respiratory chain</keyword>
<evidence type="ECO:0000256" key="6">
    <source>
        <dbReference type="ARBA" id="ARBA00022723"/>
    </source>
</evidence>
<dbReference type="PROSITE" id="PS00078">
    <property type="entry name" value="COX2"/>
    <property type="match status" value="1"/>
</dbReference>
<protein>
    <submittedName>
        <fullName evidence="14">Cytochrome c oxidase subunit II</fullName>
    </submittedName>
</protein>
<evidence type="ECO:0000256" key="8">
    <source>
        <dbReference type="ARBA" id="ARBA00022989"/>
    </source>
</evidence>
<dbReference type="InterPro" id="IPR008972">
    <property type="entry name" value="Cupredoxin"/>
</dbReference>
<dbReference type="Pfam" id="PF00116">
    <property type="entry name" value="COX2"/>
    <property type="match status" value="1"/>
</dbReference>
<organism evidence="14 15">
    <name type="scientific">Halorientalis brevis</name>
    <dbReference type="NCBI Taxonomy" id="1126241"/>
    <lineage>
        <taxon>Archaea</taxon>
        <taxon>Methanobacteriati</taxon>
        <taxon>Methanobacteriota</taxon>
        <taxon>Stenosarchaea group</taxon>
        <taxon>Halobacteria</taxon>
        <taxon>Halobacteriales</taxon>
        <taxon>Haloarculaceae</taxon>
        <taxon>Halorientalis</taxon>
    </lineage>
</organism>
<feature type="transmembrane region" description="Helical" evidence="12">
    <location>
        <begin position="85"/>
        <end position="110"/>
    </location>
</feature>
<dbReference type="AlphaFoldDB" id="A0ABD6CEB6"/>
<sequence>MTLAGTRPVVPLQLEQILPRGTRVDVFTQIYWVFLALGTLVGVVVIGYMLYNAWKYRDDGPRDESTVDRPQLGELPEGGGKGRKLFISFSLSAIIVVSLIVWTYAMLLYVEQGTSAPTVEDGGSQNISAAEAAHGDEPFVVEVTGIRFSWQYTYPNGHTNSTLTVPRDRNVTLRVTSDDVMHNFGIPAFRVKTDAIPGSYTTTWFQAERTGTFQAQCYELCGSGHSYMTSDVRVLPANQFETWYANTGTDDGETATANTERTTNETAGDGPAANGTTSANATTTASPEVTP</sequence>
<dbReference type="SUPFAM" id="SSF49503">
    <property type="entry name" value="Cupredoxins"/>
    <property type="match status" value="1"/>
</dbReference>
<dbReference type="EMBL" id="JBHUDJ010000006">
    <property type="protein sequence ID" value="MFD1588031.1"/>
    <property type="molecule type" value="Genomic_DNA"/>
</dbReference>
<dbReference type="GO" id="GO:0046872">
    <property type="term" value="F:metal ion binding"/>
    <property type="evidence" value="ECO:0007669"/>
    <property type="project" value="UniProtKB-KW"/>
</dbReference>
<keyword evidence="3" id="KW-0813">Transport</keyword>
<dbReference type="Gene3D" id="2.60.40.420">
    <property type="entry name" value="Cupredoxins - blue copper proteins"/>
    <property type="match status" value="1"/>
</dbReference>
<dbReference type="RefSeq" id="WP_282594364.1">
    <property type="nucleotide sequence ID" value="NZ_JALLGV010000008.1"/>
</dbReference>
<comment type="similarity">
    <text evidence="2">Belongs to the cytochrome c oxidase subunit 2 family.</text>
</comment>